<accession>A0ABV4VKR6</accession>
<evidence type="ECO:0000313" key="3">
    <source>
        <dbReference type="Proteomes" id="UP001576708"/>
    </source>
</evidence>
<evidence type="ECO:0000256" key="1">
    <source>
        <dbReference type="SAM" id="SignalP"/>
    </source>
</evidence>
<name>A0ABV4VKR6_9GAMM</name>
<gene>
    <name evidence="2" type="ORF">ACE02W_13890</name>
</gene>
<dbReference type="RefSeq" id="WP_342202059.1">
    <property type="nucleotide sequence ID" value="NZ_JBCATE010000004.1"/>
</dbReference>
<dbReference type="EMBL" id="JBHFGU010000004">
    <property type="protein sequence ID" value="MFB2620903.1"/>
    <property type="molecule type" value="Genomic_DNA"/>
</dbReference>
<keyword evidence="3" id="KW-1185">Reference proteome</keyword>
<proteinExistence type="predicted"/>
<evidence type="ECO:0000313" key="2">
    <source>
        <dbReference type="EMBL" id="MFB2620903.1"/>
    </source>
</evidence>
<dbReference type="Proteomes" id="UP001576708">
    <property type="component" value="Unassembled WGS sequence"/>
</dbReference>
<reference evidence="2 3" key="1">
    <citation type="submission" date="2024-09" db="EMBL/GenBank/DDBJ databases">
        <authorList>
            <person name="Zhang Y."/>
        </authorList>
    </citation>
    <scope>NUCLEOTIDE SEQUENCE [LARGE SCALE GENOMIC DNA]</scope>
    <source>
        <strain evidence="2 3">ZJ318</strain>
    </source>
</reference>
<keyword evidence="1" id="KW-0732">Signal</keyword>
<protein>
    <submittedName>
        <fullName evidence="2">Uncharacterized protein</fullName>
    </submittedName>
</protein>
<feature type="chain" id="PRO_5045533173" evidence="1">
    <location>
        <begin position="25"/>
        <end position="90"/>
    </location>
</feature>
<organism evidence="2 3">
    <name type="scientific">Shewanella mangrovisoli</name>
    <dbReference type="NCBI Taxonomy" id="2864211"/>
    <lineage>
        <taxon>Bacteria</taxon>
        <taxon>Pseudomonadati</taxon>
        <taxon>Pseudomonadota</taxon>
        <taxon>Gammaproteobacteria</taxon>
        <taxon>Alteromonadales</taxon>
        <taxon>Shewanellaceae</taxon>
        <taxon>Shewanella</taxon>
    </lineage>
</organism>
<comment type="caution">
    <text evidence="2">The sequence shown here is derived from an EMBL/GenBank/DDBJ whole genome shotgun (WGS) entry which is preliminary data.</text>
</comment>
<sequence length="90" mass="10075">MRKPSILALLFVFAGTTLSAQVLASIDDIVERYQQIYMWEQVATFCKSKAPNELQEDWVLIEGILKYQGGVLGKQSNPSTAICRKILIAN</sequence>
<feature type="signal peptide" evidence="1">
    <location>
        <begin position="1"/>
        <end position="24"/>
    </location>
</feature>